<evidence type="ECO:0000313" key="2">
    <source>
        <dbReference type="EMBL" id="MBW95139.1"/>
    </source>
</evidence>
<organism evidence="2">
    <name type="scientific">Rhizophora mucronata</name>
    <name type="common">Asiatic mangrove</name>
    <dbReference type="NCBI Taxonomy" id="61149"/>
    <lineage>
        <taxon>Eukaryota</taxon>
        <taxon>Viridiplantae</taxon>
        <taxon>Streptophyta</taxon>
        <taxon>Embryophyta</taxon>
        <taxon>Tracheophyta</taxon>
        <taxon>Spermatophyta</taxon>
        <taxon>Magnoliopsida</taxon>
        <taxon>eudicotyledons</taxon>
        <taxon>Gunneridae</taxon>
        <taxon>Pentapetalae</taxon>
        <taxon>rosids</taxon>
        <taxon>fabids</taxon>
        <taxon>Malpighiales</taxon>
        <taxon>Rhizophoraceae</taxon>
        <taxon>Rhizophora</taxon>
    </lineage>
</organism>
<name>A0A2P2JNX0_RHIMU</name>
<proteinExistence type="predicted"/>
<feature type="transmembrane region" description="Helical" evidence="1">
    <location>
        <begin position="32"/>
        <end position="50"/>
    </location>
</feature>
<keyword evidence="1" id="KW-0472">Membrane</keyword>
<evidence type="ECO:0000256" key="1">
    <source>
        <dbReference type="SAM" id="Phobius"/>
    </source>
</evidence>
<accession>A0A2P2JNX0</accession>
<dbReference type="AlphaFoldDB" id="A0A2P2JNX0"/>
<protein>
    <submittedName>
        <fullName evidence="2">Uncharacterized protein</fullName>
    </submittedName>
</protein>
<reference evidence="2" key="1">
    <citation type="submission" date="2018-02" db="EMBL/GenBank/DDBJ databases">
        <title>Rhizophora mucronata_Transcriptome.</title>
        <authorList>
            <person name="Meera S.P."/>
            <person name="Sreeshan A."/>
            <person name="Augustine A."/>
        </authorList>
    </citation>
    <scope>NUCLEOTIDE SEQUENCE</scope>
    <source>
        <tissue evidence="2">Leaf</tissue>
    </source>
</reference>
<dbReference type="EMBL" id="GGEC01014656">
    <property type="protein sequence ID" value="MBW95139.1"/>
    <property type="molecule type" value="Transcribed_RNA"/>
</dbReference>
<keyword evidence="1" id="KW-0812">Transmembrane</keyword>
<keyword evidence="1" id="KW-1133">Transmembrane helix</keyword>
<sequence>MVVHFLLLWSKKSGIILLYSCTYLLHSDFSEALIYSIILCIIYMICQYVLSQYFSTLSFHTFNKIFSVSIFNPVTRKLKWLVFPD</sequence>